<dbReference type="EMBL" id="FIZX01000001">
    <property type="protein sequence ID" value="CZF77424.1"/>
    <property type="molecule type" value="Genomic_DNA"/>
</dbReference>
<feature type="chain" id="PRO_5007281625" description="Ysc84 actin-binding domain-containing protein" evidence="1">
    <location>
        <begin position="26"/>
        <end position="195"/>
    </location>
</feature>
<dbReference type="InterPro" id="IPR007461">
    <property type="entry name" value="Ysc84_actin-binding"/>
</dbReference>
<evidence type="ECO:0000313" key="4">
    <source>
        <dbReference type="Proteomes" id="UP000071641"/>
    </source>
</evidence>
<keyword evidence="4" id="KW-1185">Reference proteome</keyword>
<dbReference type="AlphaFoldDB" id="A0A128ETF4"/>
<feature type="signal peptide" evidence="1">
    <location>
        <begin position="1"/>
        <end position="25"/>
    </location>
</feature>
<sequence length="195" mass="20397">MRALARIASSVVILLASVFVPLSHAEPDAELFADTRAALANFHRFEQVKPFFEKAYGYAVFPSVGKGGFWIGGAYGNGLVYQGNQTVAEAELIQVSVGLTFGGQAFSEILFFEDKETFDSFMSGSFELGAQASATALTEGAAAHVGTTGTSASAGSAQSKAYYINGIAIFTQAKGGLMIEAALAGQKFNIEPLGN</sequence>
<dbReference type="STRING" id="1796497.GCE9029_00193"/>
<protein>
    <recommendedName>
        <fullName evidence="2">Ysc84 actin-binding domain-containing protein</fullName>
    </recommendedName>
</protein>
<accession>A0A128ETF4</accession>
<dbReference type="OrthoDB" id="117166at2"/>
<dbReference type="RefSeq" id="WP_062660653.1">
    <property type="nucleotide sequence ID" value="NZ_FIZX01000001.1"/>
</dbReference>
<keyword evidence="1" id="KW-0732">Signal</keyword>
<evidence type="ECO:0000256" key="1">
    <source>
        <dbReference type="SAM" id="SignalP"/>
    </source>
</evidence>
<evidence type="ECO:0000313" key="3">
    <source>
        <dbReference type="EMBL" id="CZF77424.1"/>
    </source>
</evidence>
<dbReference type="CDD" id="cd11524">
    <property type="entry name" value="SYLF"/>
    <property type="match status" value="1"/>
</dbReference>
<evidence type="ECO:0000259" key="2">
    <source>
        <dbReference type="Pfam" id="PF04366"/>
    </source>
</evidence>
<organism evidence="3 4">
    <name type="scientific">Grimontia celer</name>
    <dbReference type="NCBI Taxonomy" id="1796497"/>
    <lineage>
        <taxon>Bacteria</taxon>
        <taxon>Pseudomonadati</taxon>
        <taxon>Pseudomonadota</taxon>
        <taxon>Gammaproteobacteria</taxon>
        <taxon>Vibrionales</taxon>
        <taxon>Vibrionaceae</taxon>
        <taxon>Grimontia</taxon>
    </lineage>
</organism>
<gene>
    <name evidence="3" type="ORF">GCE9029_00193</name>
</gene>
<dbReference type="Pfam" id="PF04366">
    <property type="entry name" value="Ysc84"/>
    <property type="match status" value="1"/>
</dbReference>
<proteinExistence type="predicted"/>
<name>A0A128ETF4_9GAMM</name>
<reference evidence="4" key="1">
    <citation type="submission" date="2016-02" db="EMBL/GenBank/DDBJ databases">
        <authorList>
            <person name="Rodrigo-Torres Lidia"/>
            <person name="Arahal R.David."/>
        </authorList>
    </citation>
    <scope>NUCLEOTIDE SEQUENCE [LARGE SCALE GENOMIC DNA]</scope>
    <source>
        <strain evidence="4">CECT 9029</strain>
    </source>
</reference>
<dbReference type="Proteomes" id="UP000071641">
    <property type="component" value="Unassembled WGS sequence"/>
</dbReference>
<feature type="domain" description="Ysc84 actin-binding" evidence="2">
    <location>
        <begin position="94"/>
        <end position="187"/>
    </location>
</feature>